<evidence type="ECO:0000313" key="1">
    <source>
        <dbReference type="EMBL" id="PTM35932.1"/>
    </source>
</evidence>
<name>A0A2T4Y1A1_ENTCL</name>
<gene>
    <name evidence="1" type="ORF">DA103_09135</name>
</gene>
<dbReference type="AlphaFoldDB" id="A0A2T4Y1A1"/>
<accession>A0A2T4Y1A1</accession>
<dbReference type="EMBL" id="PZPP01000010">
    <property type="protein sequence ID" value="PTM35932.1"/>
    <property type="molecule type" value="Genomic_DNA"/>
</dbReference>
<reference evidence="1 2" key="1">
    <citation type="submission" date="2018-04" db="EMBL/GenBank/DDBJ databases">
        <title>Genome sequencing reveals highly heavy metal resistance and biotechnology application of the novel Enterobacter cloacae amazonensis isolated from wastewater river in Manaus - Amazonas.</title>
        <authorList>
            <person name="Astolfi M.C.T."/>
            <person name="Carvalho E.B.D.S."/>
            <person name="Lacerda L.B."/>
            <person name="Pinto M.V."/>
            <person name="Nogueira V.B."/>
            <person name="Barros A.M."/>
            <person name="Astolfi-Filho S."/>
        </authorList>
    </citation>
    <scope>NUCLEOTIDE SEQUENCE [LARGE SCALE GENOMIC DNA]</scope>
    <source>
        <strain evidence="2">amazonensis</strain>
    </source>
</reference>
<proteinExistence type="predicted"/>
<protein>
    <submittedName>
        <fullName evidence="1">Uncharacterized protein</fullName>
    </submittedName>
</protein>
<dbReference type="RefSeq" id="WP_108090080.1">
    <property type="nucleotide sequence ID" value="NZ_PZPP01000010.1"/>
</dbReference>
<sequence length="145" mass="16663">MSNIDKQARLQHANELIRIIAAHGRRFFFSLHTGRTAEMLIDPRGRVWFVDEYTGKVIFTHKTTFANKWRGFSHGGTLRDLVEMMREYIVNGDPIPEYYLGPERRQLTDGNIWGYEPEAMQTVRDAAINLPIIKADRAASSPKGE</sequence>
<comment type="caution">
    <text evidence="1">The sequence shown here is derived from an EMBL/GenBank/DDBJ whole genome shotgun (WGS) entry which is preliminary data.</text>
</comment>
<dbReference type="OrthoDB" id="8908912at2"/>
<dbReference type="Proteomes" id="UP000241614">
    <property type="component" value="Unassembled WGS sequence"/>
</dbReference>
<organism evidence="1 2">
    <name type="scientific">Enterobacter cloacae</name>
    <dbReference type="NCBI Taxonomy" id="550"/>
    <lineage>
        <taxon>Bacteria</taxon>
        <taxon>Pseudomonadati</taxon>
        <taxon>Pseudomonadota</taxon>
        <taxon>Gammaproteobacteria</taxon>
        <taxon>Enterobacterales</taxon>
        <taxon>Enterobacteriaceae</taxon>
        <taxon>Enterobacter</taxon>
        <taxon>Enterobacter cloacae complex</taxon>
    </lineage>
</organism>
<evidence type="ECO:0000313" key="2">
    <source>
        <dbReference type="Proteomes" id="UP000241614"/>
    </source>
</evidence>